<comment type="similarity">
    <text evidence="2">Belongs to the class-III pyridine nucleotide-disulfide oxidoreductase family.</text>
</comment>
<evidence type="ECO:0000256" key="5">
    <source>
        <dbReference type="ARBA" id="ARBA00023002"/>
    </source>
</evidence>
<accession>W6A763</accession>
<keyword evidence="4" id="KW-0274">FAD</keyword>
<dbReference type="InterPro" id="IPR036188">
    <property type="entry name" value="FAD/NAD-bd_sf"/>
</dbReference>
<reference evidence="9 10" key="1">
    <citation type="journal article" date="2014" name="Genome Biol. Evol.">
        <title>Molecular evolution of the substrate utilization strategies and putative virulence factors in mosquito-associated Spiroplasma species.</title>
        <authorList>
            <person name="Chang T.H."/>
            <person name="Lo W.S."/>
            <person name="Ku C."/>
            <person name="Chen L.L."/>
            <person name="Kuo C.H."/>
        </authorList>
    </citation>
    <scope>NUCLEOTIDE SEQUENCE [LARGE SCALE GENOMIC DNA]</scope>
    <source>
        <strain evidence="9">AES-1</strain>
    </source>
</reference>
<dbReference type="eggNOG" id="COG0446">
    <property type="taxonomic scope" value="Bacteria"/>
</dbReference>
<keyword evidence="3" id="KW-0285">Flavoprotein</keyword>
<dbReference type="PRINTS" id="PR00368">
    <property type="entry name" value="FADPNR"/>
</dbReference>
<protein>
    <submittedName>
        <fullName evidence="9">NADH oxidase</fullName>
    </submittedName>
</protein>
<dbReference type="Pfam" id="PF07992">
    <property type="entry name" value="Pyr_redox_2"/>
    <property type="match status" value="1"/>
</dbReference>
<dbReference type="InterPro" id="IPR016156">
    <property type="entry name" value="FAD/NAD-linked_Rdtase_dimer_sf"/>
</dbReference>
<dbReference type="Proteomes" id="UP000019267">
    <property type="component" value="Chromosome"/>
</dbReference>
<evidence type="ECO:0000259" key="7">
    <source>
        <dbReference type="Pfam" id="PF02852"/>
    </source>
</evidence>
<dbReference type="HOGENOM" id="CLU_003291_1_3_14"/>
<dbReference type="GO" id="GO:0016491">
    <property type="term" value="F:oxidoreductase activity"/>
    <property type="evidence" value="ECO:0007669"/>
    <property type="project" value="UniProtKB-KW"/>
</dbReference>
<proteinExistence type="inferred from homology"/>
<dbReference type="Pfam" id="PF02852">
    <property type="entry name" value="Pyr_redox_dim"/>
    <property type="match status" value="1"/>
</dbReference>
<evidence type="ECO:0000256" key="2">
    <source>
        <dbReference type="ARBA" id="ARBA00009130"/>
    </source>
</evidence>
<dbReference type="STRING" id="1276246.SCULI_v1c03440"/>
<comment type="cofactor">
    <cofactor evidence="1">
        <name>FAD</name>
        <dbReference type="ChEBI" id="CHEBI:57692"/>
    </cofactor>
</comment>
<dbReference type="SUPFAM" id="SSF51905">
    <property type="entry name" value="FAD/NAD(P)-binding domain"/>
    <property type="match status" value="1"/>
</dbReference>
<dbReference type="SUPFAM" id="SSF55424">
    <property type="entry name" value="FAD/NAD-linked reductases, dimerisation (C-terminal) domain"/>
    <property type="match status" value="1"/>
</dbReference>
<dbReference type="Gene3D" id="3.50.50.60">
    <property type="entry name" value="FAD/NAD(P)-binding domain"/>
    <property type="match status" value="2"/>
</dbReference>
<sequence length="441" mass="48833">MKTIIIGGSATGMGVASRLKRNNPEAQIVVYQEKDYVSLGACGLPYFVSNNFDDKNMLIARTIEAFEKTGITIHNNTVVERIDFENKTIYFNQGQDSYDELVIATGAKPFIPQIEGILLENIHTITTLEDGVILKDKFNNDQNINKIAIVGAGFIGLEMTEALKELNKEVYLIEMEERVSPKVFDKEISDLIEDKLKEHDVHLMLNSKVTKIIGDSKVEKICIDDNQEIAVDAVIFAAGFKPNTDFIGDQILKLRNGAILVDQKGKTNIDHVWSAGDCASSKDFITGEDIYSPLATVAAKFARVIADNISNKEAIFSGSIRSAIVRVFDLEIARTGISEVEAKQKAIDIKTVFIKDKDHTHYLKGQSDLYLKLIVDVKNNVIIGGQMVGKNKSVLRIDAIATMIWTKAPLNSVLEQVDLVYAPPFAKTTDIIHIAISTLLK</sequence>
<evidence type="ECO:0000256" key="1">
    <source>
        <dbReference type="ARBA" id="ARBA00001974"/>
    </source>
</evidence>
<gene>
    <name evidence="9" type="primary">nox2</name>
    <name evidence="9" type="ORF">SCULI_v1c03440</name>
</gene>
<dbReference type="NCBIfam" id="NF007123">
    <property type="entry name" value="PRK09564.1"/>
    <property type="match status" value="1"/>
</dbReference>
<evidence type="ECO:0000313" key="9">
    <source>
        <dbReference type="EMBL" id="AHI52685.1"/>
    </source>
</evidence>
<feature type="domain" description="FAD/NAD(P)-binding" evidence="8">
    <location>
        <begin position="2"/>
        <end position="282"/>
    </location>
</feature>
<dbReference type="InterPro" id="IPR023753">
    <property type="entry name" value="FAD/NAD-binding_dom"/>
</dbReference>
<dbReference type="PANTHER" id="PTHR43429:SF1">
    <property type="entry name" value="NAD(P)H SULFUR OXIDOREDUCTASE (COA-DEPENDENT)"/>
    <property type="match status" value="1"/>
</dbReference>
<feature type="domain" description="Pyridine nucleotide-disulphide oxidoreductase dimerisation" evidence="7">
    <location>
        <begin position="324"/>
        <end position="426"/>
    </location>
</feature>
<evidence type="ECO:0000313" key="10">
    <source>
        <dbReference type="Proteomes" id="UP000019267"/>
    </source>
</evidence>
<evidence type="ECO:0000259" key="8">
    <source>
        <dbReference type="Pfam" id="PF07992"/>
    </source>
</evidence>
<dbReference type="AlphaFoldDB" id="W6A763"/>
<organism evidence="9 10">
    <name type="scientific">Spiroplasma culicicola AES-1</name>
    <dbReference type="NCBI Taxonomy" id="1276246"/>
    <lineage>
        <taxon>Bacteria</taxon>
        <taxon>Bacillati</taxon>
        <taxon>Mycoplasmatota</taxon>
        <taxon>Mollicutes</taxon>
        <taxon>Entomoplasmatales</taxon>
        <taxon>Spiroplasmataceae</taxon>
        <taxon>Spiroplasma</taxon>
    </lineage>
</organism>
<dbReference type="EMBL" id="CP006681">
    <property type="protein sequence ID" value="AHI52685.1"/>
    <property type="molecule type" value="Genomic_DNA"/>
</dbReference>
<dbReference type="RefSeq" id="WP_025362926.1">
    <property type="nucleotide sequence ID" value="NZ_CP006681.1"/>
</dbReference>
<keyword evidence="5" id="KW-0560">Oxidoreductase</keyword>
<evidence type="ECO:0000256" key="3">
    <source>
        <dbReference type="ARBA" id="ARBA00022630"/>
    </source>
</evidence>
<keyword evidence="6" id="KW-0676">Redox-active center</keyword>
<name>W6A763_9MOLU</name>
<dbReference type="PRINTS" id="PR00411">
    <property type="entry name" value="PNDRDTASEI"/>
</dbReference>
<dbReference type="PANTHER" id="PTHR43429">
    <property type="entry name" value="PYRIDINE NUCLEOTIDE-DISULFIDE OXIDOREDUCTASE DOMAIN-CONTAINING"/>
    <property type="match status" value="1"/>
</dbReference>
<evidence type="ECO:0000256" key="6">
    <source>
        <dbReference type="ARBA" id="ARBA00023284"/>
    </source>
</evidence>
<dbReference type="InterPro" id="IPR004099">
    <property type="entry name" value="Pyr_nucl-diS_OxRdtase_dimer"/>
</dbReference>
<evidence type="ECO:0000256" key="4">
    <source>
        <dbReference type="ARBA" id="ARBA00022827"/>
    </source>
</evidence>
<dbReference type="InterPro" id="IPR050260">
    <property type="entry name" value="FAD-bd_OxRdtase"/>
</dbReference>
<dbReference type="KEGG" id="scq:SCULI_v1c03440"/>
<keyword evidence="10" id="KW-1185">Reference proteome</keyword>
<dbReference type="PATRIC" id="fig|1276246.3.peg.343"/>
<dbReference type="OrthoDB" id="9792592at2"/>